<evidence type="ECO:0000313" key="1">
    <source>
        <dbReference type="EMBL" id="OSX62919.1"/>
    </source>
</evidence>
<dbReference type="GeneID" id="36321891"/>
<protein>
    <submittedName>
        <fullName evidence="1">Uncharacterized protein</fullName>
    </submittedName>
</protein>
<dbReference type="EMBL" id="KZ110596">
    <property type="protein sequence ID" value="OSX62919.1"/>
    <property type="molecule type" value="Genomic_DNA"/>
</dbReference>
<reference evidence="1 2" key="1">
    <citation type="submission" date="2017-04" db="EMBL/GenBank/DDBJ databases">
        <title>Genome Sequence of the Model Brown-Rot Fungus Postia placenta SB12.</title>
        <authorList>
            <consortium name="DOE Joint Genome Institute"/>
            <person name="Gaskell J."/>
            <person name="Kersten P."/>
            <person name="Larrondo L.F."/>
            <person name="Canessa P."/>
            <person name="Martinez D."/>
            <person name="Hibbett D."/>
            <person name="Schmoll M."/>
            <person name="Kubicek C.P."/>
            <person name="Martinez A.T."/>
            <person name="Yadav J."/>
            <person name="Master E."/>
            <person name="Magnuson J.K."/>
            <person name="James T."/>
            <person name="Yaver D."/>
            <person name="Berka R."/>
            <person name="Labutti K."/>
            <person name="Lipzen A."/>
            <person name="Aerts A."/>
            <person name="Barry K."/>
            <person name="Henrissat B."/>
            <person name="Blanchette R."/>
            <person name="Grigoriev I."/>
            <person name="Cullen D."/>
        </authorList>
    </citation>
    <scope>NUCLEOTIDE SEQUENCE [LARGE SCALE GENOMIC DNA]</scope>
    <source>
        <strain evidence="1 2">MAD-698-R-SB12</strain>
    </source>
</reference>
<dbReference type="Proteomes" id="UP000194127">
    <property type="component" value="Unassembled WGS sequence"/>
</dbReference>
<evidence type="ECO:0000313" key="2">
    <source>
        <dbReference type="Proteomes" id="UP000194127"/>
    </source>
</evidence>
<dbReference type="AlphaFoldDB" id="A0A1X6N2R7"/>
<accession>A0A1X6N2R7</accession>
<gene>
    <name evidence="1" type="ORF">POSPLADRAFT_1033545</name>
</gene>
<proteinExistence type="predicted"/>
<keyword evidence="2" id="KW-1185">Reference proteome</keyword>
<dbReference type="RefSeq" id="XP_024339713.1">
    <property type="nucleotide sequence ID" value="XM_024476941.1"/>
</dbReference>
<organism evidence="1 2">
    <name type="scientific">Postia placenta MAD-698-R-SB12</name>
    <dbReference type="NCBI Taxonomy" id="670580"/>
    <lineage>
        <taxon>Eukaryota</taxon>
        <taxon>Fungi</taxon>
        <taxon>Dikarya</taxon>
        <taxon>Basidiomycota</taxon>
        <taxon>Agaricomycotina</taxon>
        <taxon>Agaricomycetes</taxon>
        <taxon>Polyporales</taxon>
        <taxon>Adustoporiaceae</taxon>
        <taxon>Rhodonia</taxon>
    </lineage>
</organism>
<name>A0A1X6N2R7_9APHY</name>
<sequence>MTLALGHRCTRWSCKFEDGALRMQRSPWALLAEYWDGMRPQKKKKLFLQASLVSYRCQSTIEDGTRLRRSSDLGAGVFGPASTRVACRRKPQAQAQARLSMSWISCGSMAESQLGEKRQQSLGAAGRRLESEEKRERGAVTITYVQGPPWRCRGWAGDDSPASCTEAGSGGCGERQGEGDYWTCFSGNFRISLDHHQRRSASAGARLGQIAVVDSILVVTWALSRDSFAGSALSAQPQQQGECHQKNSF</sequence>